<keyword evidence="6" id="KW-1185">Reference proteome</keyword>
<dbReference type="Gene3D" id="3.40.50.2300">
    <property type="match status" value="2"/>
</dbReference>
<feature type="domain" description="HTH gntR-type" evidence="4">
    <location>
        <begin position="7"/>
        <end position="74"/>
    </location>
</feature>
<dbReference type="InterPro" id="IPR028082">
    <property type="entry name" value="Peripla_BP_I"/>
</dbReference>
<protein>
    <submittedName>
        <fullName evidence="5">DNA-binding transcriptional regulator, LacI/PurR family</fullName>
    </submittedName>
</protein>
<dbReference type="Pfam" id="PF00392">
    <property type="entry name" value="GntR"/>
    <property type="match status" value="1"/>
</dbReference>
<accession>A0A146G447</accession>
<dbReference type="OrthoDB" id="183809at2"/>
<reference evidence="6" key="1">
    <citation type="journal article" date="2017" name="Genome Announc.">
        <title>Draft Genome Sequence of Terrimicrobium sacchariphilum NM-5T, a Facultative Anaerobic Soil Bacterium of the Class Spartobacteria.</title>
        <authorList>
            <person name="Qiu Y.L."/>
            <person name="Tourlousse D.M."/>
            <person name="Matsuura N."/>
            <person name="Ohashi A."/>
            <person name="Sekiguchi Y."/>
        </authorList>
    </citation>
    <scope>NUCLEOTIDE SEQUENCE [LARGE SCALE GENOMIC DNA]</scope>
    <source>
        <strain evidence="6">NM-5</strain>
    </source>
</reference>
<dbReference type="Proteomes" id="UP000076023">
    <property type="component" value="Unassembled WGS sequence"/>
</dbReference>
<evidence type="ECO:0000313" key="6">
    <source>
        <dbReference type="Proteomes" id="UP000076023"/>
    </source>
</evidence>
<gene>
    <name evidence="5" type="ORF">TSACC_2198</name>
</gene>
<dbReference type="InterPro" id="IPR036388">
    <property type="entry name" value="WH-like_DNA-bd_sf"/>
</dbReference>
<organism evidence="5 6">
    <name type="scientific">Terrimicrobium sacchariphilum</name>
    <dbReference type="NCBI Taxonomy" id="690879"/>
    <lineage>
        <taxon>Bacteria</taxon>
        <taxon>Pseudomonadati</taxon>
        <taxon>Verrucomicrobiota</taxon>
        <taxon>Terrimicrobiia</taxon>
        <taxon>Terrimicrobiales</taxon>
        <taxon>Terrimicrobiaceae</taxon>
        <taxon>Terrimicrobium</taxon>
    </lineage>
</organism>
<dbReference type="PANTHER" id="PTHR30146">
    <property type="entry name" value="LACI-RELATED TRANSCRIPTIONAL REPRESSOR"/>
    <property type="match status" value="1"/>
</dbReference>
<dbReference type="InterPro" id="IPR046335">
    <property type="entry name" value="LacI/GalR-like_sensor"/>
</dbReference>
<dbReference type="PROSITE" id="PS50949">
    <property type="entry name" value="HTH_GNTR"/>
    <property type="match status" value="1"/>
</dbReference>
<dbReference type="Gene3D" id="1.10.10.10">
    <property type="entry name" value="Winged helix-like DNA-binding domain superfamily/Winged helix DNA-binding domain"/>
    <property type="match status" value="1"/>
</dbReference>
<evidence type="ECO:0000259" key="4">
    <source>
        <dbReference type="PROSITE" id="PS50949"/>
    </source>
</evidence>
<evidence type="ECO:0000313" key="5">
    <source>
        <dbReference type="EMBL" id="GAT31804.1"/>
    </source>
</evidence>
<dbReference type="InParanoid" id="A0A146G447"/>
<dbReference type="SUPFAM" id="SSF53822">
    <property type="entry name" value="Periplasmic binding protein-like I"/>
    <property type="match status" value="1"/>
</dbReference>
<dbReference type="SUPFAM" id="SSF46785">
    <property type="entry name" value="Winged helix' DNA-binding domain"/>
    <property type="match status" value="1"/>
</dbReference>
<name>A0A146G447_TERSA</name>
<dbReference type="PANTHER" id="PTHR30146:SF153">
    <property type="entry name" value="LACTOSE OPERON REPRESSOR"/>
    <property type="match status" value="1"/>
</dbReference>
<dbReference type="InterPro" id="IPR000524">
    <property type="entry name" value="Tscrpt_reg_HTH_GntR"/>
</dbReference>
<sequence>MAAPVLSTKHFKVSKLLGEQIRFLSPGEMIPTVAELKEQYEASQATITQALERLRQQGIIERPAGKKRLVVARIGARPDFRVTLIRPLWSSPDYDSITNHIYELGLKENFGFGVHIYSSINDLNLEHALQNSDAGIVLGDLQMGADQVKAFNGSRKPVVFLRDKPAKVHRDSVWVDDVAVGRLATQHLQKLGHSRILVMLSEPSNPSSTARMQGWKQAMEKRGTAKFEQLISDCSVPSGTDSLTGSYHRFGAWLDSRKGSFTAVFCTAWTGALAVLRTLRERNIRVPEDVSVITFASELPLCDFTAPALTAMEMDVERYTREAMRLVTKHLRGTEYPVKPENIRLTPTLVQRGSTGPARR</sequence>
<comment type="caution">
    <text evidence="5">The sequence shown here is derived from an EMBL/GenBank/DDBJ whole genome shotgun (WGS) entry which is preliminary data.</text>
</comment>
<evidence type="ECO:0000256" key="1">
    <source>
        <dbReference type="ARBA" id="ARBA00023015"/>
    </source>
</evidence>
<keyword evidence="3" id="KW-0804">Transcription</keyword>
<dbReference type="AlphaFoldDB" id="A0A146G447"/>
<evidence type="ECO:0000256" key="2">
    <source>
        <dbReference type="ARBA" id="ARBA00023125"/>
    </source>
</evidence>
<dbReference type="EMBL" id="BDCO01000002">
    <property type="protein sequence ID" value="GAT31804.1"/>
    <property type="molecule type" value="Genomic_DNA"/>
</dbReference>
<dbReference type="GO" id="GO:0000976">
    <property type="term" value="F:transcription cis-regulatory region binding"/>
    <property type="evidence" value="ECO:0007669"/>
    <property type="project" value="TreeGrafter"/>
</dbReference>
<dbReference type="GO" id="GO:0003700">
    <property type="term" value="F:DNA-binding transcription factor activity"/>
    <property type="evidence" value="ECO:0007669"/>
    <property type="project" value="InterPro"/>
</dbReference>
<dbReference type="STRING" id="690879.TSACC_2198"/>
<dbReference type="RefSeq" id="WP_075077683.1">
    <property type="nucleotide sequence ID" value="NZ_BDCO01000002.1"/>
</dbReference>
<dbReference type="Pfam" id="PF13377">
    <property type="entry name" value="Peripla_BP_3"/>
    <property type="match status" value="1"/>
</dbReference>
<keyword evidence="2 5" id="KW-0238">DNA-binding</keyword>
<dbReference type="InterPro" id="IPR036390">
    <property type="entry name" value="WH_DNA-bd_sf"/>
</dbReference>
<dbReference type="CDD" id="cd06267">
    <property type="entry name" value="PBP1_LacI_sugar_binding-like"/>
    <property type="match status" value="1"/>
</dbReference>
<keyword evidence="1" id="KW-0805">Transcription regulation</keyword>
<evidence type="ECO:0000256" key="3">
    <source>
        <dbReference type="ARBA" id="ARBA00023163"/>
    </source>
</evidence>
<proteinExistence type="predicted"/>